<dbReference type="EMBL" id="KF602048">
    <property type="protein sequence ID" value="AHE39093.1"/>
    <property type="molecule type" value="Genomic_DNA"/>
</dbReference>
<protein>
    <submittedName>
        <fullName evidence="1">Uncharacterized protein</fullName>
    </submittedName>
</protein>
<evidence type="ECO:0000313" key="1">
    <source>
        <dbReference type="EMBL" id="AHE39093.1"/>
    </source>
</evidence>
<dbReference type="AlphaFoldDB" id="V9Z4N9"/>
<name>V9Z4N9_9ACTN</name>
<sequence length="69" mass="7665">MKLPAGLARMMSSLRHIDAKPDDLVLEAHQLLAVHLPKHQGVWQAENALASRATAMILLASYLREHRDG</sequence>
<reference evidence="1" key="1">
    <citation type="submission" date="2013-09" db="EMBL/GenBank/DDBJ databases">
        <title>Complete nucleotide sequence of Streptomyces linear plasmid pFRL3.</title>
        <authorList>
            <person name="Chen Z."/>
            <person name="Fang P."/>
            <person name="Qin Z."/>
        </authorList>
    </citation>
    <scope>NUCLEOTIDE SEQUENCE</scope>
    <source>
        <plasmid evidence="1">pFRL3</plasmid>
    </source>
</reference>
<proteinExistence type="predicted"/>
<organism evidence="1">
    <name type="scientific">Streptomyces sp. FR1</name>
    <dbReference type="NCBI Taxonomy" id="349971"/>
    <lineage>
        <taxon>Bacteria</taxon>
        <taxon>Bacillati</taxon>
        <taxon>Actinomycetota</taxon>
        <taxon>Actinomycetes</taxon>
        <taxon>Kitasatosporales</taxon>
        <taxon>Streptomycetaceae</taxon>
        <taxon>Streptomyces</taxon>
    </lineage>
</organism>
<dbReference type="RefSeq" id="WP_024126474.1">
    <property type="nucleotide sequence ID" value="NC_023283.1"/>
</dbReference>
<keyword evidence="1" id="KW-0614">Plasmid</keyword>
<gene>
    <name evidence="1" type="ORF">pFRL3_316</name>
</gene>
<geneLocation type="plasmid" evidence="1">
    <name>pFRL3</name>
</geneLocation>
<accession>V9Z4N9</accession>